<dbReference type="SFLD" id="SFLDS00003">
    <property type="entry name" value="Haloacid_Dehalogenase"/>
    <property type="match status" value="1"/>
</dbReference>
<dbReference type="SUPFAM" id="SSF56784">
    <property type="entry name" value="HAD-like"/>
    <property type="match status" value="1"/>
</dbReference>
<dbReference type="InterPro" id="IPR036412">
    <property type="entry name" value="HAD-like_sf"/>
</dbReference>
<dbReference type="CDD" id="cd02603">
    <property type="entry name" value="HAD_sEH-N_like"/>
    <property type="match status" value="1"/>
</dbReference>
<dbReference type="SFLD" id="SFLDG01129">
    <property type="entry name" value="C1.5:_HAD__Beta-PGM__Phosphata"/>
    <property type="match status" value="1"/>
</dbReference>
<dbReference type="InterPro" id="IPR023214">
    <property type="entry name" value="HAD_sf"/>
</dbReference>
<gene>
    <name evidence="1" type="ORF">O2N63_15115</name>
</gene>
<sequence length="210" mass="24276">MSNNDLRPKAVVFDIGNVLIRWHPEDHFDRWFGRSRRRAMFAAVDPHEINHRMDAGEDFHTLVQEKAAKHPEYKHEIEMWLDRWKELAGPAIDLSVATLFALKRRGMPVFALSNFGVTSFALSEQEHAFLSAFDKRYISGHLKTVKPDHRIYEILEGDCGIAPDRLLFTDDLPANIATADKRGWQTHLFETPRRWADHLIAAGLIEEHDL</sequence>
<accession>A0ABT4W6C7</accession>
<evidence type="ECO:0000313" key="2">
    <source>
        <dbReference type="Proteomes" id="UP001528040"/>
    </source>
</evidence>
<dbReference type="Proteomes" id="UP001528040">
    <property type="component" value="Unassembled WGS sequence"/>
</dbReference>
<evidence type="ECO:0000313" key="1">
    <source>
        <dbReference type="EMBL" id="MDA5095417.1"/>
    </source>
</evidence>
<comment type="caution">
    <text evidence="1">The sequence shown here is derived from an EMBL/GenBank/DDBJ whole genome shotgun (WGS) entry which is preliminary data.</text>
</comment>
<organism evidence="1 2">
    <name type="scientific">Aliiroseovarius salicola</name>
    <dbReference type="NCBI Taxonomy" id="3009082"/>
    <lineage>
        <taxon>Bacteria</taxon>
        <taxon>Pseudomonadati</taxon>
        <taxon>Pseudomonadota</taxon>
        <taxon>Alphaproteobacteria</taxon>
        <taxon>Rhodobacterales</taxon>
        <taxon>Paracoccaceae</taxon>
        <taxon>Aliiroseovarius</taxon>
    </lineage>
</organism>
<dbReference type="EMBL" id="JAQIIO010000010">
    <property type="protein sequence ID" value="MDA5095417.1"/>
    <property type="molecule type" value="Genomic_DNA"/>
</dbReference>
<name>A0ABT4W6C7_9RHOB</name>
<dbReference type="RefSeq" id="WP_271055123.1">
    <property type="nucleotide sequence ID" value="NZ_JAQIIO010000010.1"/>
</dbReference>
<dbReference type="PANTHER" id="PTHR43611">
    <property type="entry name" value="ALPHA-D-GLUCOSE 1-PHOSPHATE PHOSPHATASE"/>
    <property type="match status" value="1"/>
</dbReference>
<dbReference type="InterPro" id="IPR023198">
    <property type="entry name" value="PGP-like_dom2"/>
</dbReference>
<dbReference type="NCBIfam" id="TIGR01509">
    <property type="entry name" value="HAD-SF-IA-v3"/>
    <property type="match status" value="1"/>
</dbReference>
<dbReference type="InterPro" id="IPR006439">
    <property type="entry name" value="HAD-SF_hydro_IA"/>
</dbReference>
<reference evidence="1 2" key="1">
    <citation type="submission" date="2023-01" db="EMBL/GenBank/DDBJ databases">
        <authorList>
            <person name="Yoon J.-W."/>
        </authorList>
    </citation>
    <scope>NUCLEOTIDE SEQUENCE [LARGE SCALE GENOMIC DNA]</scope>
    <source>
        <strain evidence="1 2">KMU-50</strain>
    </source>
</reference>
<keyword evidence="2" id="KW-1185">Reference proteome</keyword>
<proteinExistence type="predicted"/>
<dbReference type="Gene3D" id="1.10.150.240">
    <property type="entry name" value="Putative phosphatase, domain 2"/>
    <property type="match status" value="1"/>
</dbReference>
<dbReference type="Gene3D" id="3.40.50.1000">
    <property type="entry name" value="HAD superfamily/HAD-like"/>
    <property type="match status" value="1"/>
</dbReference>
<dbReference type="PANTHER" id="PTHR43611:SF3">
    <property type="entry name" value="FLAVIN MONONUCLEOTIDE HYDROLASE 1, CHLOROPLATIC"/>
    <property type="match status" value="1"/>
</dbReference>
<dbReference type="PRINTS" id="PR00413">
    <property type="entry name" value="HADHALOGNASE"/>
</dbReference>
<protein>
    <submittedName>
        <fullName evidence="1">HAD family phosphatase</fullName>
    </submittedName>
</protein>